<evidence type="ECO:0000313" key="2">
    <source>
        <dbReference type="EMBL" id="MCI31865.1"/>
    </source>
</evidence>
<comment type="caution">
    <text evidence="2">The sequence shown here is derived from an EMBL/GenBank/DDBJ whole genome shotgun (WGS) entry which is preliminary data.</text>
</comment>
<evidence type="ECO:0000313" key="3">
    <source>
        <dbReference type="Proteomes" id="UP000265520"/>
    </source>
</evidence>
<accession>A0A392R8I2</accession>
<keyword evidence="3" id="KW-1185">Reference proteome</keyword>
<evidence type="ECO:0008006" key="4">
    <source>
        <dbReference type="Google" id="ProtNLM"/>
    </source>
</evidence>
<dbReference type="EMBL" id="LXQA010190735">
    <property type="protein sequence ID" value="MCI31865.1"/>
    <property type="molecule type" value="Genomic_DNA"/>
</dbReference>
<name>A0A392R8I2_9FABA</name>
<protein>
    <recommendedName>
        <fullName evidence="4">RRM domain-containing protein</fullName>
    </recommendedName>
</protein>
<organism evidence="2 3">
    <name type="scientific">Trifolium medium</name>
    <dbReference type="NCBI Taxonomy" id="97028"/>
    <lineage>
        <taxon>Eukaryota</taxon>
        <taxon>Viridiplantae</taxon>
        <taxon>Streptophyta</taxon>
        <taxon>Embryophyta</taxon>
        <taxon>Tracheophyta</taxon>
        <taxon>Spermatophyta</taxon>
        <taxon>Magnoliopsida</taxon>
        <taxon>eudicotyledons</taxon>
        <taxon>Gunneridae</taxon>
        <taxon>Pentapetalae</taxon>
        <taxon>rosids</taxon>
        <taxon>fabids</taxon>
        <taxon>Fabales</taxon>
        <taxon>Fabaceae</taxon>
        <taxon>Papilionoideae</taxon>
        <taxon>50 kb inversion clade</taxon>
        <taxon>NPAAA clade</taxon>
        <taxon>Hologalegina</taxon>
        <taxon>IRL clade</taxon>
        <taxon>Trifolieae</taxon>
        <taxon>Trifolium</taxon>
    </lineage>
</organism>
<sequence>MRRPSSPGRSTRRGRSTRGRRIGDVFIPSKTTKFGQRFGFVRFRGVLDVDELLYSLQDIWLDTYKLR</sequence>
<dbReference type="Proteomes" id="UP000265520">
    <property type="component" value="Unassembled WGS sequence"/>
</dbReference>
<dbReference type="AlphaFoldDB" id="A0A392R8I2"/>
<feature type="non-terminal residue" evidence="2">
    <location>
        <position position="67"/>
    </location>
</feature>
<feature type="region of interest" description="Disordered" evidence="1">
    <location>
        <begin position="1"/>
        <end position="21"/>
    </location>
</feature>
<reference evidence="2 3" key="1">
    <citation type="journal article" date="2018" name="Front. Plant Sci.">
        <title>Red Clover (Trifolium pratense) and Zigzag Clover (T. medium) - A Picture of Genomic Similarities and Differences.</title>
        <authorList>
            <person name="Dluhosova J."/>
            <person name="Istvanek J."/>
            <person name="Nedelnik J."/>
            <person name="Repkova J."/>
        </authorList>
    </citation>
    <scope>NUCLEOTIDE SEQUENCE [LARGE SCALE GENOMIC DNA]</scope>
    <source>
        <strain evidence="3">cv. 10/8</strain>
        <tissue evidence="2">Leaf</tissue>
    </source>
</reference>
<proteinExistence type="predicted"/>
<feature type="compositionally biased region" description="Basic residues" evidence="1">
    <location>
        <begin position="10"/>
        <end position="20"/>
    </location>
</feature>
<evidence type="ECO:0000256" key="1">
    <source>
        <dbReference type="SAM" id="MobiDB-lite"/>
    </source>
</evidence>